<dbReference type="InterPro" id="IPR051962">
    <property type="entry name" value="Cuticlin"/>
</dbReference>
<dbReference type="SMART" id="SM00241">
    <property type="entry name" value="ZP"/>
    <property type="match status" value="1"/>
</dbReference>
<keyword evidence="3" id="KW-1003">Cell membrane</keyword>
<dbReference type="Pfam" id="PF25301">
    <property type="entry name" value="CUT_C"/>
    <property type="match status" value="1"/>
</dbReference>
<evidence type="ECO:0000256" key="7">
    <source>
        <dbReference type="ARBA" id="ARBA00023136"/>
    </source>
</evidence>
<dbReference type="AlphaFoldDB" id="A0A0N4VG99"/>
<dbReference type="STRING" id="51028.A0A0N4VG99"/>
<dbReference type="EMBL" id="UXUI01009877">
    <property type="protein sequence ID" value="VDD94442.1"/>
    <property type="molecule type" value="Genomic_DNA"/>
</dbReference>
<keyword evidence="6 8" id="KW-1133">Transmembrane helix</keyword>
<dbReference type="PANTHER" id="PTHR22907">
    <property type="entry name" value="GH04558P"/>
    <property type="match status" value="1"/>
</dbReference>
<dbReference type="WBParaSite" id="EVEC_0000979601-mRNA-1">
    <property type="protein sequence ID" value="EVEC_0000979601-mRNA-1"/>
    <property type="gene ID" value="EVEC_0000979601"/>
</dbReference>
<feature type="transmembrane region" description="Helical" evidence="8">
    <location>
        <begin position="236"/>
        <end position="261"/>
    </location>
</feature>
<evidence type="ECO:0000313" key="12">
    <source>
        <dbReference type="WBParaSite" id="EVEC_0000979601-mRNA-1"/>
    </source>
</evidence>
<keyword evidence="11" id="KW-1185">Reference proteome</keyword>
<keyword evidence="4 8" id="KW-0812">Transmembrane</keyword>
<keyword evidence="2" id="KW-0193">Cuticle</keyword>
<keyword evidence="5" id="KW-0732">Signal</keyword>
<dbReference type="GO" id="GO:0005886">
    <property type="term" value="C:plasma membrane"/>
    <property type="evidence" value="ECO:0007669"/>
    <property type="project" value="UniProtKB-SubCell"/>
</dbReference>
<dbReference type="Pfam" id="PF25057">
    <property type="entry name" value="CUT_N"/>
    <property type="match status" value="1"/>
</dbReference>
<keyword evidence="7 8" id="KW-0472">Membrane</keyword>
<evidence type="ECO:0000256" key="5">
    <source>
        <dbReference type="ARBA" id="ARBA00022729"/>
    </source>
</evidence>
<evidence type="ECO:0000256" key="1">
    <source>
        <dbReference type="ARBA" id="ARBA00004251"/>
    </source>
</evidence>
<gene>
    <name evidence="10" type="ORF">EVEC_LOCUS9193</name>
</gene>
<comment type="subcellular location">
    <subcellularLocation>
        <location evidence="1">Cell membrane</location>
        <topology evidence="1">Single-pass type I membrane protein</topology>
    </subcellularLocation>
</comment>
<dbReference type="Proteomes" id="UP000274131">
    <property type="component" value="Unassembled WGS sequence"/>
</dbReference>
<evidence type="ECO:0000256" key="3">
    <source>
        <dbReference type="ARBA" id="ARBA00022475"/>
    </source>
</evidence>
<organism evidence="12">
    <name type="scientific">Enterobius vermicularis</name>
    <name type="common">Human pinworm</name>
    <dbReference type="NCBI Taxonomy" id="51028"/>
    <lineage>
        <taxon>Eukaryota</taxon>
        <taxon>Metazoa</taxon>
        <taxon>Ecdysozoa</taxon>
        <taxon>Nematoda</taxon>
        <taxon>Chromadorea</taxon>
        <taxon>Rhabditida</taxon>
        <taxon>Spirurina</taxon>
        <taxon>Oxyuridomorpha</taxon>
        <taxon>Oxyuroidea</taxon>
        <taxon>Oxyuridae</taxon>
        <taxon>Enterobius</taxon>
    </lineage>
</organism>
<evidence type="ECO:0000256" key="8">
    <source>
        <dbReference type="SAM" id="Phobius"/>
    </source>
</evidence>
<evidence type="ECO:0000256" key="6">
    <source>
        <dbReference type="ARBA" id="ARBA00022989"/>
    </source>
</evidence>
<accession>A0A0N4VG99</accession>
<dbReference type="PROSITE" id="PS51034">
    <property type="entry name" value="ZP_2"/>
    <property type="match status" value="1"/>
</dbReference>
<dbReference type="OrthoDB" id="6139674at2759"/>
<dbReference type="GO" id="GO:0042302">
    <property type="term" value="F:structural constituent of cuticle"/>
    <property type="evidence" value="ECO:0007669"/>
    <property type="project" value="UniProtKB-KW"/>
</dbReference>
<evidence type="ECO:0000313" key="10">
    <source>
        <dbReference type="EMBL" id="VDD94442.1"/>
    </source>
</evidence>
<reference evidence="10 11" key="2">
    <citation type="submission" date="2018-10" db="EMBL/GenBank/DDBJ databases">
        <authorList>
            <consortium name="Pathogen Informatics"/>
        </authorList>
    </citation>
    <scope>NUCLEOTIDE SEQUENCE [LARGE SCALE GENOMIC DNA]</scope>
</reference>
<evidence type="ECO:0000313" key="11">
    <source>
        <dbReference type="Proteomes" id="UP000274131"/>
    </source>
</evidence>
<evidence type="ECO:0000256" key="2">
    <source>
        <dbReference type="ARBA" id="ARBA00022460"/>
    </source>
</evidence>
<dbReference type="InterPro" id="IPR056953">
    <property type="entry name" value="CUT_N"/>
</dbReference>
<protein>
    <submittedName>
        <fullName evidence="12">ZP domain-containing protein</fullName>
    </submittedName>
</protein>
<evidence type="ECO:0000259" key="9">
    <source>
        <dbReference type="PROSITE" id="PS51034"/>
    </source>
</evidence>
<name>A0A0N4VG99_ENTVE</name>
<dbReference type="PANTHER" id="PTHR22907:SF54">
    <property type="entry name" value="GH04558P"/>
    <property type="match status" value="1"/>
</dbReference>
<sequence length="414" mass="47307">MDRGERQGDCHGPYRRERKCPLRKRSPPAVDSVAIKQKFLWGIFALRQDERSKKRNITNYKKTTVMQNAFSAKMMIPKCALLLILSFAFSTHCIPIPNSQIGKAEVECGEDTIEVVFLTESVFQGRVFVVGHSNDEHCVSHETGRRTTSISVRKDQCGVVTTRSCVLLQHAKIYLKRQSFFKAFIFSLLQTNPPGLFVNVKVMISFHEEFITKVDRIMNLRNIFEMHLRPVSRRRLLFIAFLLLLAQVYFFFGNVKIFALLKGYEISCFYMEADKTVTYPLTVSMQPLEPFTELAEMPRCRYEVVDPVTMQPLTVVSVGNKLLHKWICDSTAPSLWCMTVHSCFVEDGSGTQFVILDDNGCAVDRYLLDNLEYGPGDLQAQKEAHAFKFADKVVVNFQCSVKLDIRDGECPVSF</sequence>
<evidence type="ECO:0000256" key="4">
    <source>
        <dbReference type="ARBA" id="ARBA00022692"/>
    </source>
</evidence>
<dbReference type="InterPro" id="IPR001507">
    <property type="entry name" value="ZP_dom"/>
</dbReference>
<reference evidence="12" key="1">
    <citation type="submission" date="2017-02" db="UniProtKB">
        <authorList>
            <consortium name="WormBaseParasite"/>
        </authorList>
    </citation>
    <scope>IDENTIFICATION</scope>
</reference>
<proteinExistence type="predicted"/>
<dbReference type="InterPro" id="IPR057475">
    <property type="entry name" value="CUT_C"/>
</dbReference>
<feature type="domain" description="ZP" evidence="9">
    <location>
        <begin position="107"/>
        <end position="414"/>
    </location>
</feature>